<feature type="compositionally biased region" description="Pro residues" evidence="1">
    <location>
        <begin position="141"/>
        <end position="153"/>
    </location>
</feature>
<feature type="compositionally biased region" description="Low complexity" evidence="1">
    <location>
        <begin position="51"/>
        <end position="116"/>
    </location>
</feature>
<feature type="region of interest" description="Disordered" evidence="1">
    <location>
        <begin position="15"/>
        <end position="39"/>
    </location>
</feature>
<reference evidence="2" key="2">
    <citation type="submission" date="2020-11" db="EMBL/GenBank/DDBJ databases">
        <authorList>
            <person name="McCartney M.A."/>
            <person name="Auch B."/>
            <person name="Kono T."/>
            <person name="Mallez S."/>
            <person name="Becker A."/>
            <person name="Gohl D.M."/>
            <person name="Silverstein K.A.T."/>
            <person name="Koren S."/>
            <person name="Bechman K.B."/>
            <person name="Herman A."/>
            <person name="Abrahante J.E."/>
            <person name="Garbe J."/>
        </authorList>
    </citation>
    <scope>NUCLEOTIDE SEQUENCE</scope>
    <source>
        <strain evidence="2">Duluth1</strain>
        <tissue evidence="2">Whole animal</tissue>
    </source>
</reference>
<proteinExistence type="predicted"/>
<accession>A0A9D4CXP4</accession>
<reference evidence="2" key="1">
    <citation type="journal article" date="2019" name="bioRxiv">
        <title>The Genome of the Zebra Mussel, Dreissena polymorpha: A Resource for Invasive Species Research.</title>
        <authorList>
            <person name="McCartney M.A."/>
            <person name="Auch B."/>
            <person name="Kono T."/>
            <person name="Mallez S."/>
            <person name="Zhang Y."/>
            <person name="Obille A."/>
            <person name="Becker A."/>
            <person name="Abrahante J.E."/>
            <person name="Garbe J."/>
            <person name="Badalamenti J.P."/>
            <person name="Herman A."/>
            <person name="Mangelson H."/>
            <person name="Liachko I."/>
            <person name="Sullivan S."/>
            <person name="Sone E.D."/>
            <person name="Koren S."/>
            <person name="Silverstein K.A.T."/>
            <person name="Beckman K.B."/>
            <person name="Gohl D.M."/>
        </authorList>
    </citation>
    <scope>NUCLEOTIDE SEQUENCE</scope>
    <source>
        <strain evidence="2">Duluth1</strain>
        <tissue evidence="2">Whole animal</tissue>
    </source>
</reference>
<feature type="region of interest" description="Disordered" evidence="1">
    <location>
        <begin position="141"/>
        <end position="170"/>
    </location>
</feature>
<evidence type="ECO:0000313" key="3">
    <source>
        <dbReference type="Proteomes" id="UP000828390"/>
    </source>
</evidence>
<dbReference type="AlphaFoldDB" id="A0A9D4CXP4"/>
<dbReference type="Proteomes" id="UP000828390">
    <property type="component" value="Unassembled WGS sequence"/>
</dbReference>
<protein>
    <submittedName>
        <fullName evidence="2">Uncharacterized protein</fullName>
    </submittedName>
</protein>
<gene>
    <name evidence="2" type="ORF">DPMN_040207</name>
</gene>
<keyword evidence="3" id="KW-1185">Reference proteome</keyword>
<name>A0A9D4CXP4_DREPO</name>
<sequence>MILNIQVFSSFSTVERARRGRSPHPRRTARHAGRNDVTRINVVQLAQVVTASSGSRSFRSSHPSSSSRSSPAYSASRSPSDSKSPAASRSSPASSASRSSSSESTSSWSATSGSSSDYFPFEIYSLSDSDVEVPQPVPLVAVPPPLVAVPPPSAQRARRESVTEARSSPSTWLTPMKMCSWPYPEKNKSHSG</sequence>
<comment type="caution">
    <text evidence="2">The sequence shown here is derived from an EMBL/GenBank/DDBJ whole genome shotgun (WGS) entry which is preliminary data.</text>
</comment>
<evidence type="ECO:0000313" key="2">
    <source>
        <dbReference type="EMBL" id="KAH3733773.1"/>
    </source>
</evidence>
<feature type="region of interest" description="Disordered" evidence="1">
    <location>
        <begin position="51"/>
        <end position="118"/>
    </location>
</feature>
<organism evidence="2 3">
    <name type="scientific">Dreissena polymorpha</name>
    <name type="common">Zebra mussel</name>
    <name type="synonym">Mytilus polymorpha</name>
    <dbReference type="NCBI Taxonomy" id="45954"/>
    <lineage>
        <taxon>Eukaryota</taxon>
        <taxon>Metazoa</taxon>
        <taxon>Spiralia</taxon>
        <taxon>Lophotrochozoa</taxon>
        <taxon>Mollusca</taxon>
        <taxon>Bivalvia</taxon>
        <taxon>Autobranchia</taxon>
        <taxon>Heteroconchia</taxon>
        <taxon>Euheterodonta</taxon>
        <taxon>Imparidentia</taxon>
        <taxon>Neoheterodontei</taxon>
        <taxon>Myida</taxon>
        <taxon>Dreissenoidea</taxon>
        <taxon>Dreissenidae</taxon>
        <taxon>Dreissena</taxon>
    </lineage>
</organism>
<dbReference type="EMBL" id="JAIWYP010000011">
    <property type="protein sequence ID" value="KAH3733773.1"/>
    <property type="molecule type" value="Genomic_DNA"/>
</dbReference>
<feature type="compositionally biased region" description="Basic residues" evidence="1">
    <location>
        <begin position="18"/>
        <end position="32"/>
    </location>
</feature>
<evidence type="ECO:0000256" key="1">
    <source>
        <dbReference type="SAM" id="MobiDB-lite"/>
    </source>
</evidence>